<sequence>MQNWMEWAVAFFLLLGGCFVLIGSIGLVRMPDFFTRLHGPTKATTLGMGGILLGSIFYFSMSPETLSVHEMLITIFLLITAPVSAHMLIKTALHHRLKAVEHTQGEQELKRGQAFASKEGNRSETPEDQ</sequence>
<dbReference type="Pfam" id="PF03334">
    <property type="entry name" value="PhaG_MnhG_YufB"/>
    <property type="match status" value="1"/>
</dbReference>
<feature type="region of interest" description="Disordered" evidence="1">
    <location>
        <begin position="103"/>
        <end position="129"/>
    </location>
</feature>
<proteinExistence type="predicted"/>
<keyword evidence="2" id="KW-0472">Membrane</keyword>
<keyword evidence="2" id="KW-0812">Transmembrane</keyword>
<feature type="transmembrane region" description="Helical" evidence="2">
    <location>
        <begin position="6"/>
        <end position="28"/>
    </location>
</feature>
<keyword evidence="2" id="KW-1133">Transmembrane helix</keyword>
<name>A0ABQ2WSD5_9ALTE</name>
<dbReference type="InterPro" id="IPR005133">
    <property type="entry name" value="PhaG_MnhG_YufB"/>
</dbReference>
<dbReference type="NCBIfam" id="NF009316">
    <property type="entry name" value="PRK12674.1-5"/>
    <property type="match status" value="1"/>
</dbReference>
<comment type="caution">
    <text evidence="3">The sequence shown here is derived from an EMBL/GenBank/DDBJ whole genome shotgun (WGS) entry which is preliminary data.</text>
</comment>
<keyword evidence="4" id="KW-1185">Reference proteome</keyword>
<dbReference type="EMBL" id="BMYR01000012">
    <property type="protein sequence ID" value="GGW69925.1"/>
    <property type="molecule type" value="Genomic_DNA"/>
</dbReference>
<feature type="compositionally biased region" description="Basic and acidic residues" evidence="1">
    <location>
        <begin position="119"/>
        <end position="129"/>
    </location>
</feature>
<dbReference type="PANTHER" id="PTHR34703:SF1">
    <property type="entry name" value="ANTIPORTER SUBUNIT MNHG2-RELATED"/>
    <property type="match status" value="1"/>
</dbReference>
<evidence type="ECO:0000256" key="2">
    <source>
        <dbReference type="SAM" id="Phobius"/>
    </source>
</evidence>
<protein>
    <submittedName>
        <fullName evidence="3">Monovalent cation/H+ antiporter subunit G</fullName>
    </submittedName>
</protein>
<feature type="transmembrane region" description="Helical" evidence="2">
    <location>
        <begin position="71"/>
        <end position="89"/>
    </location>
</feature>
<dbReference type="PANTHER" id="PTHR34703">
    <property type="entry name" value="ANTIPORTER SUBUNIT MNHG2-RELATED"/>
    <property type="match status" value="1"/>
</dbReference>
<gene>
    <name evidence="3" type="ORF">GCM10008111_27560</name>
</gene>
<dbReference type="NCBIfam" id="TIGR01300">
    <property type="entry name" value="CPA3_mnhG_phaG"/>
    <property type="match status" value="1"/>
</dbReference>
<accession>A0ABQ2WSD5</accession>
<feature type="transmembrane region" description="Helical" evidence="2">
    <location>
        <begin position="40"/>
        <end position="59"/>
    </location>
</feature>
<evidence type="ECO:0000256" key="1">
    <source>
        <dbReference type="SAM" id="MobiDB-lite"/>
    </source>
</evidence>
<reference evidence="4" key="1">
    <citation type="journal article" date="2019" name="Int. J. Syst. Evol. Microbiol.">
        <title>The Global Catalogue of Microorganisms (GCM) 10K type strain sequencing project: providing services to taxonomists for standard genome sequencing and annotation.</title>
        <authorList>
            <consortium name="The Broad Institute Genomics Platform"/>
            <consortium name="The Broad Institute Genome Sequencing Center for Infectious Disease"/>
            <person name="Wu L."/>
            <person name="Ma J."/>
        </authorList>
    </citation>
    <scope>NUCLEOTIDE SEQUENCE [LARGE SCALE GENOMIC DNA]</scope>
    <source>
        <strain evidence="4">KCTC 23723</strain>
    </source>
</reference>
<dbReference type="Proteomes" id="UP000634667">
    <property type="component" value="Unassembled WGS sequence"/>
</dbReference>
<evidence type="ECO:0000313" key="3">
    <source>
        <dbReference type="EMBL" id="GGW69925.1"/>
    </source>
</evidence>
<organism evidence="3 4">
    <name type="scientific">Alishewanella tabrizica</name>
    <dbReference type="NCBI Taxonomy" id="671278"/>
    <lineage>
        <taxon>Bacteria</taxon>
        <taxon>Pseudomonadati</taxon>
        <taxon>Pseudomonadota</taxon>
        <taxon>Gammaproteobacteria</taxon>
        <taxon>Alteromonadales</taxon>
        <taxon>Alteromonadaceae</taxon>
        <taxon>Alishewanella</taxon>
    </lineage>
</organism>
<dbReference type="RefSeq" id="WP_189483816.1">
    <property type="nucleotide sequence ID" value="NZ_BMYR01000012.1"/>
</dbReference>
<evidence type="ECO:0000313" key="4">
    <source>
        <dbReference type="Proteomes" id="UP000634667"/>
    </source>
</evidence>